<gene>
    <name evidence="2" type="ORF">DMB68_06530</name>
</gene>
<keyword evidence="3" id="KW-1185">Reference proteome</keyword>
<organism evidence="2 3">
    <name type="scientific">Flavobacterium hydrophilum</name>
    <dbReference type="NCBI Taxonomy" id="2211445"/>
    <lineage>
        <taxon>Bacteria</taxon>
        <taxon>Pseudomonadati</taxon>
        <taxon>Bacteroidota</taxon>
        <taxon>Flavobacteriia</taxon>
        <taxon>Flavobacteriales</taxon>
        <taxon>Flavobacteriaceae</taxon>
        <taxon>Flavobacterium</taxon>
    </lineage>
</organism>
<feature type="region of interest" description="Disordered" evidence="1">
    <location>
        <begin position="412"/>
        <end position="535"/>
    </location>
</feature>
<feature type="compositionally biased region" description="Polar residues" evidence="1">
    <location>
        <begin position="120"/>
        <end position="129"/>
    </location>
</feature>
<dbReference type="EMBL" id="QJHL01000001">
    <property type="protein sequence ID" value="PXY46808.1"/>
    <property type="molecule type" value="Genomic_DNA"/>
</dbReference>
<sequence length="535" mass="60952">MEHHNKINKNKQPSLTPKTVQTKGVYLQDNRPSSILQKNNTLNTKLATIQRKISYNAGRYENREALIEALEAIFEEAAHERITYWVNQYEKSKGRAQYASTVYNYIIGYLKGEGFQPTFGKTSSTSDSNHGPLIPSKVNRDADSDSEEALKTFNFSSVTLGKLTLIGNSEKIHFQDRQIDANFHAEDGLLEQLEAYIEKNEIKTNQVRINLTINNFFCARHSTKKKNKSQNCLHEIIELQKKYKFARFHVYFQNTYGSPELMDESIKKLQKAGILVTSFSSTDDPPYFNKLLDPASESEDDEKEESSSSSYKKRGKESKKEIIEEKEESLGRKEQLYLSNLLRVNNCLINAIARPGLGRNANIGELVAIRLQMKQRGFAIGEMLVASPAIIRIILNALGINRGVRVVYQNSRHPDDRVAGPNTIIVNHQNRHFQEREEGEIEPGKEKKSYLEKRERKEFKVSESESGSENVTKKSPKKKPKKKRKKITESESDSGSEPGLASVSENVSKKPPKKKRKKKRNKSKESESEQSESDS</sequence>
<feature type="compositionally biased region" description="Polar residues" evidence="1">
    <location>
        <begin position="10"/>
        <end position="20"/>
    </location>
</feature>
<proteinExistence type="predicted"/>
<accession>A0A2V4C636</accession>
<feature type="compositionally biased region" description="Basic residues" evidence="1">
    <location>
        <begin position="474"/>
        <end position="486"/>
    </location>
</feature>
<feature type="compositionally biased region" description="Basic residues" evidence="1">
    <location>
        <begin position="510"/>
        <end position="522"/>
    </location>
</feature>
<reference evidence="2 3" key="1">
    <citation type="submission" date="2018-05" db="EMBL/GenBank/DDBJ databases">
        <title>Flavobacterium sp. strain IMCC34758, incomplete genome.</title>
        <authorList>
            <person name="Joung Y."/>
        </authorList>
    </citation>
    <scope>NUCLEOTIDE SEQUENCE [LARGE SCALE GENOMIC DNA]</scope>
    <source>
        <strain evidence="2 3">IMCC34758</strain>
    </source>
</reference>
<feature type="region of interest" description="Disordered" evidence="1">
    <location>
        <begin position="286"/>
        <end position="322"/>
    </location>
</feature>
<dbReference type="AlphaFoldDB" id="A0A2V4C636"/>
<feature type="compositionally biased region" description="Basic and acidic residues" evidence="1">
    <location>
        <begin position="432"/>
        <end position="463"/>
    </location>
</feature>
<comment type="caution">
    <text evidence="2">The sequence shown here is derived from an EMBL/GenBank/DDBJ whole genome shotgun (WGS) entry which is preliminary data.</text>
</comment>
<dbReference type="RefSeq" id="WP_110345814.1">
    <property type="nucleotide sequence ID" value="NZ_QJHL01000001.1"/>
</dbReference>
<evidence type="ECO:0000256" key="1">
    <source>
        <dbReference type="SAM" id="MobiDB-lite"/>
    </source>
</evidence>
<dbReference type="Gene3D" id="3.40.140.10">
    <property type="entry name" value="Cytidine Deaminase, domain 2"/>
    <property type="match status" value="1"/>
</dbReference>
<protein>
    <submittedName>
        <fullName evidence="2">Uncharacterized protein</fullName>
    </submittedName>
</protein>
<feature type="region of interest" description="Disordered" evidence="1">
    <location>
        <begin position="120"/>
        <end position="140"/>
    </location>
</feature>
<dbReference type="Proteomes" id="UP000247681">
    <property type="component" value="Unassembled WGS sequence"/>
</dbReference>
<evidence type="ECO:0000313" key="2">
    <source>
        <dbReference type="EMBL" id="PXY46808.1"/>
    </source>
</evidence>
<name>A0A2V4C636_9FLAO</name>
<feature type="region of interest" description="Disordered" evidence="1">
    <location>
        <begin position="1"/>
        <end position="20"/>
    </location>
</feature>
<evidence type="ECO:0000313" key="3">
    <source>
        <dbReference type="Proteomes" id="UP000247681"/>
    </source>
</evidence>